<keyword evidence="1" id="KW-0472">Membrane</keyword>
<keyword evidence="1" id="KW-1133">Transmembrane helix</keyword>
<keyword evidence="1" id="KW-0812">Transmembrane</keyword>
<dbReference type="AlphaFoldDB" id="A0A4Y2R2W2"/>
<reference evidence="2 3" key="1">
    <citation type="journal article" date="2019" name="Sci. Rep.">
        <title>Orb-weaving spider Araneus ventricosus genome elucidates the spidroin gene catalogue.</title>
        <authorList>
            <person name="Kono N."/>
            <person name="Nakamura H."/>
            <person name="Ohtoshi R."/>
            <person name="Moran D.A.P."/>
            <person name="Shinohara A."/>
            <person name="Yoshida Y."/>
            <person name="Fujiwara M."/>
            <person name="Mori M."/>
            <person name="Tomita M."/>
            <person name="Arakawa K."/>
        </authorList>
    </citation>
    <scope>NUCLEOTIDE SEQUENCE [LARGE SCALE GENOMIC DNA]</scope>
</reference>
<evidence type="ECO:0000256" key="1">
    <source>
        <dbReference type="SAM" id="Phobius"/>
    </source>
</evidence>
<feature type="transmembrane region" description="Helical" evidence="1">
    <location>
        <begin position="6"/>
        <end position="27"/>
    </location>
</feature>
<protein>
    <submittedName>
        <fullName evidence="2">Uncharacterized protein</fullName>
    </submittedName>
</protein>
<comment type="caution">
    <text evidence="2">The sequence shown here is derived from an EMBL/GenBank/DDBJ whole genome shotgun (WGS) entry which is preliminary data.</text>
</comment>
<organism evidence="2 3">
    <name type="scientific">Araneus ventricosus</name>
    <name type="common">Orbweaver spider</name>
    <name type="synonym">Epeira ventricosa</name>
    <dbReference type="NCBI Taxonomy" id="182803"/>
    <lineage>
        <taxon>Eukaryota</taxon>
        <taxon>Metazoa</taxon>
        <taxon>Ecdysozoa</taxon>
        <taxon>Arthropoda</taxon>
        <taxon>Chelicerata</taxon>
        <taxon>Arachnida</taxon>
        <taxon>Araneae</taxon>
        <taxon>Araneomorphae</taxon>
        <taxon>Entelegynae</taxon>
        <taxon>Araneoidea</taxon>
        <taxon>Araneidae</taxon>
        <taxon>Araneus</taxon>
    </lineage>
</organism>
<sequence>MHIGYLYIYLGVFLVFDNHQLAFMFDFSMMELNFPRGYVVPSIVAHLDLRESINQSPILFICEEKKLAKSLKTLKSINEKIQLKLRLMLFIGTTMMRIGKNLKLKYLEHFKDKCFKNERT</sequence>
<name>A0A4Y2R2W2_ARAVE</name>
<accession>A0A4Y2R2W2</accession>
<proteinExistence type="predicted"/>
<evidence type="ECO:0000313" key="2">
    <source>
        <dbReference type="EMBL" id="GBN69953.1"/>
    </source>
</evidence>
<dbReference type="EMBL" id="BGPR01142184">
    <property type="protein sequence ID" value="GBN69953.1"/>
    <property type="molecule type" value="Genomic_DNA"/>
</dbReference>
<evidence type="ECO:0000313" key="3">
    <source>
        <dbReference type="Proteomes" id="UP000499080"/>
    </source>
</evidence>
<gene>
    <name evidence="2" type="ORF">AVEN_240116_1</name>
</gene>
<keyword evidence="3" id="KW-1185">Reference proteome</keyword>
<dbReference type="Proteomes" id="UP000499080">
    <property type="component" value="Unassembled WGS sequence"/>
</dbReference>